<evidence type="ECO:0000313" key="1">
    <source>
        <dbReference type="EMBL" id="KDR96389.1"/>
    </source>
</evidence>
<dbReference type="EMBL" id="JJMM01000004">
    <property type="protein sequence ID" value="KDR96389.1"/>
    <property type="molecule type" value="Genomic_DNA"/>
</dbReference>
<dbReference type="InterPro" id="IPR024623">
    <property type="entry name" value="YtxH"/>
</dbReference>
<organism evidence="1 2">
    <name type="scientific">Peptoclostridium litorale DSM 5388</name>
    <dbReference type="NCBI Taxonomy" id="1121324"/>
    <lineage>
        <taxon>Bacteria</taxon>
        <taxon>Bacillati</taxon>
        <taxon>Bacillota</taxon>
        <taxon>Clostridia</taxon>
        <taxon>Peptostreptococcales</taxon>
        <taxon>Peptoclostridiaceae</taxon>
        <taxon>Peptoclostridium</taxon>
    </lineage>
</organism>
<dbReference type="eggNOG" id="ENOG502ZCN8">
    <property type="taxonomic scope" value="Bacteria"/>
</dbReference>
<keyword evidence="2" id="KW-1185">Reference proteome</keyword>
<dbReference type="Pfam" id="PF12732">
    <property type="entry name" value="YtxH"/>
    <property type="match status" value="1"/>
</dbReference>
<protein>
    <recommendedName>
        <fullName evidence="3">YtxH domain-containing protein</fullName>
    </recommendedName>
</protein>
<reference evidence="1 2" key="1">
    <citation type="submission" date="2014-03" db="EMBL/GenBank/DDBJ databases">
        <title>Genome sequence of Clostridium litorale W6, DSM 5388.</title>
        <authorList>
            <person name="Poehlein A."/>
            <person name="Jagirdar A."/>
            <person name="Khonsari B."/>
            <person name="Chibani C.M."/>
            <person name="Gutierrez Gutierrez D.A."/>
            <person name="Davydova E."/>
            <person name="Alghaithi H.S."/>
            <person name="Nair K.P."/>
            <person name="Dhamotharan K."/>
            <person name="Chandran L."/>
            <person name="G W."/>
            <person name="Daniel R."/>
        </authorList>
    </citation>
    <scope>NUCLEOTIDE SEQUENCE [LARGE SCALE GENOMIC DNA]</scope>
    <source>
        <strain evidence="1 2">W6</strain>
    </source>
</reference>
<dbReference type="STRING" id="1121324.CLIT_4c02270"/>
<dbReference type="Proteomes" id="UP000027946">
    <property type="component" value="Unassembled WGS sequence"/>
</dbReference>
<gene>
    <name evidence="1" type="ORF">CLIT_4c02270</name>
</gene>
<accession>A0A069RH67</accession>
<dbReference type="AlphaFoldDB" id="A0A069RH67"/>
<evidence type="ECO:0008006" key="3">
    <source>
        <dbReference type="Google" id="ProtNLM"/>
    </source>
</evidence>
<proteinExistence type="predicted"/>
<dbReference type="RefSeq" id="WP_038262310.1">
    <property type="nucleotide sequence ID" value="NZ_FSRH01000013.1"/>
</dbReference>
<sequence length="87" mass="9745">MRGRSRYFILGAAVGAAAALAFAPKKGSEFRKIAVEGAKKLIESSDEILRDIKERLEDIAEEVEIVPPDEEIVISVDYESEDDEYER</sequence>
<comment type="caution">
    <text evidence="1">The sequence shown here is derived from an EMBL/GenBank/DDBJ whole genome shotgun (WGS) entry which is preliminary data.</text>
</comment>
<evidence type="ECO:0000313" key="2">
    <source>
        <dbReference type="Proteomes" id="UP000027946"/>
    </source>
</evidence>
<name>A0A069RH67_PEPLI</name>